<dbReference type="AlphaFoldDB" id="A0A2K8Z0Y0"/>
<evidence type="ECO:0000313" key="3">
    <source>
        <dbReference type="Proteomes" id="UP000232883"/>
    </source>
</evidence>
<protein>
    <submittedName>
        <fullName evidence="2">Crp/Fnr family transcriptional regulator</fullName>
    </submittedName>
</protein>
<reference evidence="2 3" key="1">
    <citation type="submission" date="2017-11" db="EMBL/GenBank/DDBJ databases">
        <title>Taxonomic description and genome sequences of Spirosoma HA7 sp. nov., isolated from pollen microhabitat of Corylus avellana.</title>
        <authorList>
            <person name="Ambika Manirajan B."/>
            <person name="Suarez C."/>
            <person name="Ratering S."/>
            <person name="Geissler-Plaum R."/>
            <person name="Cardinale M."/>
            <person name="Sylvia S."/>
        </authorList>
    </citation>
    <scope>NUCLEOTIDE SEQUENCE [LARGE SCALE GENOMIC DNA]</scope>
    <source>
        <strain evidence="2 3">HA7</strain>
    </source>
</reference>
<feature type="domain" description="Cyclic nucleotide-binding" evidence="1">
    <location>
        <begin position="13"/>
        <end position="112"/>
    </location>
</feature>
<proteinExistence type="predicted"/>
<dbReference type="EMBL" id="CP025096">
    <property type="protein sequence ID" value="AUD03543.1"/>
    <property type="molecule type" value="Genomic_DNA"/>
</dbReference>
<sequence>MIELSNFIKSQINISNDDLQTILSNFQERTIDKDKFVIKKGQIVTSYYFIKSGGLRIYFDKDDRQITGWLAFQNDFFTELNSLKSGQPTQFNIHAIESSTLLTIDKSQMELLYRQFPLWQQFGRQIWENAFLKVINGILSYQTMTAEERYLGMMKQSDLLQKVPLKQLASYLGITQTSLSRIRKNIK</sequence>
<name>A0A2K8Z0Y0_9BACT</name>
<keyword evidence="3" id="KW-1185">Reference proteome</keyword>
<dbReference type="Proteomes" id="UP000232883">
    <property type="component" value="Chromosome"/>
</dbReference>
<dbReference type="SMART" id="SM00100">
    <property type="entry name" value="cNMP"/>
    <property type="match status" value="1"/>
</dbReference>
<dbReference type="KEGG" id="spir:CWM47_17935"/>
<dbReference type="OrthoDB" id="792939at2"/>
<organism evidence="2 3">
    <name type="scientific">Spirosoma pollinicola</name>
    <dbReference type="NCBI Taxonomy" id="2057025"/>
    <lineage>
        <taxon>Bacteria</taxon>
        <taxon>Pseudomonadati</taxon>
        <taxon>Bacteroidota</taxon>
        <taxon>Cytophagia</taxon>
        <taxon>Cytophagales</taxon>
        <taxon>Cytophagaceae</taxon>
        <taxon>Spirosoma</taxon>
    </lineage>
</organism>
<evidence type="ECO:0000259" key="1">
    <source>
        <dbReference type="PROSITE" id="PS50042"/>
    </source>
</evidence>
<dbReference type="Pfam" id="PF00027">
    <property type="entry name" value="cNMP_binding"/>
    <property type="match status" value="1"/>
</dbReference>
<dbReference type="Gene3D" id="2.60.120.10">
    <property type="entry name" value="Jelly Rolls"/>
    <property type="match status" value="1"/>
</dbReference>
<dbReference type="CDD" id="cd00038">
    <property type="entry name" value="CAP_ED"/>
    <property type="match status" value="1"/>
</dbReference>
<evidence type="ECO:0000313" key="2">
    <source>
        <dbReference type="EMBL" id="AUD03543.1"/>
    </source>
</evidence>
<gene>
    <name evidence="2" type="ORF">CWM47_17935</name>
</gene>
<accession>A0A2K8Z0Y0</accession>
<dbReference type="PROSITE" id="PS50042">
    <property type="entry name" value="CNMP_BINDING_3"/>
    <property type="match status" value="1"/>
</dbReference>
<dbReference type="InterPro" id="IPR014710">
    <property type="entry name" value="RmlC-like_jellyroll"/>
</dbReference>
<dbReference type="SUPFAM" id="SSF51206">
    <property type="entry name" value="cAMP-binding domain-like"/>
    <property type="match status" value="1"/>
</dbReference>
<dbReference type="InterPro" id="IPR000595">
    <property type="entry name" value="cNMP-bd_dom"/>
</dbReference>
<dbReference type="InterPro" id="IPR018490">
    <property type="entry name" value="cNMP-bd_dom_sf"/>
</dbReference>